<evidence type="ECO:0000313" key="4">
    <source>
        <dbReference type="EMBL" id="UUX49931.1"/>
    </source>
</evidence>
<feature type="chain" id="PRO_5039923085" evidence="2">
    <location>
        <begin position="24"/>
        <end position="278"/>
    </location>
</feature>
<feature type="domain" description="Solute-binding protein family 3/N-terminal" evidence="3">
    <location>
        <begin position="25"/>
        <end position="246"/>
    </location>
</feature>
<name>A0A9J7AQP7_9PROT</name>
<dbReference type="Pfam" id="PF00497">
    <property type="entry name" value="SBP_bac_3"/>
    <property type="match status" value="1"/>
</dbReference>
<dbReference type="RefSeq" id="WP_257768847.1">
    <property type="nucleotide sequence ID" value="NZ_CP102480.1"/>
</dbReference>
<dbReference type="SMART" id="SM00062">
    <property type="entry name" value="PBPb"/>
    <property type="match status" value="1"/>
</dbReference>
<evidence type="ECO:0000256" key="1">
    <source>
        <dbReference type="ARBA" id="ARBA00022729"/>
    </source>
</evidence>
<dbReference type="SUPFAM" id="SSF53850">
    <property type="entry name" value="Periplasmic binding protein-like II"/>
    <property type="match status" value="1"/>
</dbReference>
<dbReference type="KEGG" id="naci:NUH88_21395"/>
<protein>
    <submittedName>
        <fullName evidence="4">Transporter substrate-binding domain-containing protein</fullName>
    </submittedName>
</protein>
<dbReference type="InterPro" id="IPR001638">
    <property type="entry name" value="Solute-binding_3/MltF_N"/>
</dbReference>
<evidence type="ECO:0000313" key="5">
    <source>
        <dbReference type="Proteomes" id="UP001060336"/>
    </source>
</evidence>
<keyword evidence="1 2" id="KW-0732">Signal</keyword>
<feature type="signal peptide" evidence="2">
    <location>
        <begin position="1"/>
        <end position="23"/>
    </location>
</feature>
<organism evidence="4 5">
    <name type="scientific">Nisaea acidiphila</name>
    <dbReference type="NCBI Taxonomy" id="1862145"/>
    <lineage>
        <taxon>Bacteria</taxon>
        <taxon>Pseudomonadati</taxon>
        <taxon>Pseudomonadota</taxon>
        <taxon>Alphaproteobacteria</taxon>
        <taxon>Rhodospirillales</taxon>
        <taxon>Thalassobaculaceae</taxon>
        <taxon>Nisaea</taxon>
    </lineage>
</organism>
<dbReference type="Gene3D" id="3.40.190.10">
    <property type="entry name" value="Periplasmic binding protein-like II"/>
    <property type="match status" value="2"/>
</dbReference>
<sequence>MKFLKYSLLAAAVAAAVSGSADAKTYKVGLDGTFAPHAMPKLSGGVEGFNVDLANEIGKRLGAEMDITAAQWSGLLPGMQAGTYDFIVAPTTLTEERTKSMLFTEGYINTDFQFVIKKGGPKITKLEDFKGKVIAVNKGAVYDKWARELESQIGWKVESYGTNTDAIQAVVSGRAFANVAGNTASAWAVKKNPQIELSYIHSTGKVFSMPFRKDSAELRNKVEEAIECMKLDGTMAKMSEKWFGVTPEKGSALITVQPGYGEPGFEGYDATEHTPSCG</sequence>
<dbReference type="CDD" id="cd13626">
    <property type="entry name" value="PBP2_Cystine_like"/>
    <property type="match status" value="1"/>
</dbReference>
<dbReference type="AlphaFoldDB" id="A0A9J7AQP7"/>
<dbReference type="PANTHER" id="PTHR35936:SF19">
    <property type="entry name" value="AMINO-ACID-BINDING PROTEIN YXEM-RELATED"/>
    <property type="match status" value="1"/>
</dbReference>
<dbReference type="PANTHER" id="PTHR35936">
    <property type="entry name" value="MEMBRANE-BOUND LYTIC MUREIN TRANSGLYCOSYLASE F"/>
    <property type="match status" value="1"/>
</dbReference>
<evidence type="ECO:0000259" key="3">
    <source>
        <dbReference type="SMART" id="SM00062"/>
    </source>
</evidence>
<dbReference type="Proteomes" id="UP001060336">
    <property type="component" value="Chromosome"/>
</dbReference>
<dbReference type="EMBL" id="CP102480">
    <property type="protein sequence ID" value="UUX49931.1"/>
    <property type="molecule type" value="Genomic_DNA"/>
</dbReference>
<gene>
    <name evidence="4" type="ORF">NUH88_21395</name>
</gene>
<proteinExistence type="predicted"/>
<evidence type="ECO:0000256" key="2">
    <source>
        <dbReference type="SAM" id="SignalP"/>
    </source>
</evidence>
<reference evidence="4" key="1">
    <citation type="submission" date="2022-08" db="EMBL/GenBank/DDBJ databases">
        <title>Nisaea acidiphila sp. nov., isolated from a marine algal debris and emended description of the genus Nisaea Urios et al. 2008.</title>
        <authorList>
            <person name="Kwon K."/>
        </authorList>
    </citation>
    <scope>NUCLEOTIDE SEQUENCE</scope>
    <source>
        <strain evidence="4">MEBiC11861</strain>
    </source>
</reference>
<accession>A0A9J7AQP7</accession>
<keyword evidence="5" id="KW-1185">Reference proteome</keyword>